<feature type="transmembrane region" description="Helical" evidence="1">
    <location>
        <begin position="157"/>
        <end position="178"/>
    </location>
</feature>
<dbReference type="AlphaFoldDB" id="A0AAE3K4S2"/>
<feature type="transmembrane region" description="Helical" evidence="1">
    <location>
        <begin position="73"/>
        <end position="95"/>
    </location>
</feature>
<protein>
    <submittedName>
        <fullName evidence="2">DUF4013 domain-containing protein</fullName>
    </submittedName>
</protein>
<dbReference type="Proteomes" id="UP001202674">
    <property type="component" value="Unassembled WGS sequence"/>
</dbReference>
<gene>
    <name evidence="2" type="ORF">AArcSt11_04165</name>
</gene>
<proteinExistence type="predicted"/>
<dbReference type="EMBL" id="JAKRVY010000001">
    <property type="protein sequence ID" value="MCL9812845.1"/>
    <property type="molecule type" value="Genomic_DNA"/>
</dbReference>
<keyword evidence="1" id="KW-1133">Transmembrane helix</keyword>
<dbReference type="Pfam" id="PF13197">
    <property type="entry name" value="DUF4013"/>
    <property type="match status" value="1"/>
</dbReference>
<feature type="transmembrane region" description="Helical" evidence="1">
    <location>
        <begin position="184"/>
        <end position="205"/>
    </location>
</feature>
<comment type="caution">
    <text evidence="2">The sequence shown here is derived from an EMBL/GenBank/DDBJ whole genome shotgun (WGS) entry which is preliminary data.</text>
</comment>
<keyword evidence="1" id="KW-0472">Membrane</keyword>
<reference evidence="2 3" key="1">
    <citation type="journal article" date="2022" name="Syst. Appl. Microbiol.">
        <title>Natronocalculus amylovorans gen. nov., sp. nov., and Natranaeroarchaeum aerophilus sp. nov., dominant culturable amylolytic natronoarchaea from hypersaline soda lakes in southwestern Siberia.</title>
        <authorList>
            <person name="Sorokin D.Y."/>
            <person name="Elcheninov A.G."/>
            <person name="Khizhniak T.V."/>
            <person name="Koenen M."/>
            <person name="Bale N.J."/>
            <person name="Damste J.S.S."/>
            <person name="Kublanov I.V."/>
        </authorList>
    </citation>
    <scope>NUCLEOTIDE SEQUENCE [LARGE SCALE GENOMIC DNA]</scope>
    <source>
        <strain evidence="2 3">AArc-St1-1</strain>
    </source>
</reference>
<organism evidence="2 3">
    <name type="scientific">Natranaeroarchaeum aerophilus</name>
    <dbReference type="NCBI Taxonomy" id="2917711"/>
    <lineage>
        <taxon>Archaea</taxon>
        <taxon>Methanobacteriati</taxon>
        <taxon>Methanobacteriota</taxon>
        <taxon>Stenosarchaea group</taxon>
        <taxon>Halobacteria</taxon>
        <taxon>Halobacteriales</taxon>
        <taxon>Natronoarchaeaceae</taxon>
        <taxon>Natranaeroarchaeum</taxon>
    </lineage>
</organism>
<accession>A0AAE3K4S2</accession>
<keyword evidence="1" id="KW-0812">Transmembrane</keyword>
<dbReference type="RefSeq" id="WP_250594884.1">
    <property type="nucleotide sequence ID" value="NZ_JAKRVY010000001.1"/>
</dbReference>
<feature type="transmembrane region" description="Helical" evidence="1">
    <location>
        <begin position="101"/>
        <end position="127"/>
    </location>
</feature>
<name>A0AAE3K4S2_9EURY</name>
<evidence type="ECO:0000313" key="2">
    <source>
        <dbReference type="EMBL" id="MCL9812845.1"/>
    </source>
</evidence>
<sequence length="230" mass="24088">MNIEILNYPRTGDETARTIILGGLLVLLSVLVVPTILLVGYLLRVLRSSAADEPQPPVMDEWRELFVDGLRGTVVSIVYGLIPLVGVAVAVGGVITIGAEFGLLGVLGVLIGGLLWLGLTIAVAYALPAALANVAEEETIDSGFDWARLRPVLRSEAYASAWLVGLLVVLAGGAIASLLNVVPVLGVVGSAFVVFYTLVVAYHVVGRVWGDHAEALLSVDPDVGKEQSAV</sequence>
<evidence type="ECO:0000256" key="1">
    <source>
        <dbReference type="SAM" id="Phobius"/>
    </source>
</evidence>
<keyword evidence="3" id="KW-1185">Reference proteome</keyword>
<feature type="transmembrane region" description="Helical" evidence="1">
    <location>
        <begin position="20"/>
        <end position="43"/>
    </location>
</feature>
<evidence type="ECO:0000313" key="3">
    <source>
        <dbReference type="Proteomes" id="UP001202674"/>
    </source>
</evidence>
<dbReference type="InterPro" id="IPR025098">
    <property type="entry name" value="DUF4013"/>
</dbReference>